<dbReference type="InterPro" id="IPR029199">
    <property type="entry name" value="THRAP3_BCLAF1"/>
</dbReference>
<feature type="compositionally biased region" description="Basic and acidic residues" evidence="2">
    <location>
        <begin position="163"/>
        <end position="192"/>
    </location>
</feature>
<dbReference type="Pfam" id="PF15440">
    <property type="entry name" value="THRAP3_BCLAF1"/>
    <property type="match status" value="1"/>
</dbReference>
<dbReference type="Proteomes" id="UP001166674">
    <property type="component" value="Unassembled WGS sequence"/>
</dbReference>
<feature type="compositionally biased region" description="Basic and acidic residues" evidence="2">
    <location>
        <begin position="9"/>
        <end position="66"/>
    </location>
</feature>
<dbReference type="EMBL" id="JAATJV010426255">
    <property type="protein sequence ID" value="MBZ3888787.1"/>
    <property type="molecule type" value="Genomic_DNA"/>
</dbReference>
<organism evidence="3 4">
    <name type="scientific">Sciurus carolinensis</name>
    <name type="common">Eastern gray squirrel</name>
    <dbReference type="NCBI Taxonomy" id="30640"/>
    <lineage>
        <taxon>Eukaryota</taxon>
        <taxon>Metazoa</taxon>
        <taxon>Chordata</taxon>
        <taxon>Craniata</taxon>
        <taxon>Vertebrata</taxon>
        <taxon>Euteleostomi</taxon>
        <taxon>Mammalia</taxon>
        <taxon>Eutheria</taxon>
        <taxon>Euarchontoglires</taxon>
        <taxon>Glires</taxon>
        <taxon>Rodentia</taxon>
        <taxon>Sciuromorpha</taxon>
        <taxon>Sciuridae</taxon>
        <taxon>Sciurinae</taxon>
        <taxon>Sciurini</taxon>
        <taxon>Sciurus</taxon>
    </lineage>
</organism>
<comment type="similarity">
    <text evidence="1">Belongs to the BCLAF1/THRAP3 family.</text>
</comment>
<dbReference type="GO" id="GO:0003712">
    <property type="term" value="F:transcription coregulator activity"/>
    <property type="evidence" value="ECO:0007669"/>
    <property type="project" value="TreeGrafter"/>
</dbReference>
<dbReference type="AlphaFoldDB" id="A0AA41NEC3"/>
<dbReference type="PANTHER" id="PTHR15268">
    <property type="entry name" value="THRAP3/BCLAF1"/>
    <property type="match status" value="1"/>
</dbReference>
<dbReference type="GO" id="GO:0003677">
    <property type="term" value="F:DNA binding"/>
    <property type="evidence" value="ECO:0007669"/>
    <property type="project" value="TreeGrafter"/>
</dbReference>
<evidence type="ECO:0000313" key="4">
    <source>
        <dbReference type="Proteomes" id="UP001166674"/>
    </source>
</evidence>
<dbReference type="GO" id="GO:0016592">
    <property type="term" value="C:mediator complex"/>
    <property type="evidence" value="ECO:0007669"/>
    <property type="project" value="TreeGrafter"/>
</dbReference>
<evidence type="ECO:0000256" key="1">
    <source>
        <dbReference type="ARBA" id="ARBA00006481"/>
    </source>
</evidence>
<evidence type="ECO:0000313" key="3">
    <source>
        <dbReference type="EMBL" id="MBZ3888787.1"/>
    </source>
</evidence>
<gene>
    <name evidence="3" type="ORF">SUZIE_199700</name>
</gene>
<reference evidence="3" key="1">
    <citation type="submission" date="2020-03" db="EMBL/GenBank/DDBJ databases">
        <title>Studies in the Genomics of Life Span.</title>
        <authorList>
            <person name="Glass D."/>
        </authorList>
    </citation>
    <scope>NUCLEOTIDE SEQUENCE</scope>
    <source>
        <strain evidence="3">SUZIE</strain>
        <tissue evidence="3">Muscle</tissue>
    </source>
</reference>
<feature type="region of interest" description="Disordered" evidence="2">
    <location>
        <begin position="1"/>
        <end position="198"/>
    </location>
</feature>
<protein>
    <submittedName>
        <fullName evidence="3">Thyroid hormone receptor-associated protein 3</fullName>
    </submittedName>
</protein>
<evidence type="ECO:0000256" key="2">
    <source>
        <dbReference type="SAM" id="MobiDB-lite"/>
    </source>
</evidence>
<name>A0AA41NEC3_SCICA</name>
<sequence>MKSPQEPGYKTEGKYKDDPVDLHLDIERRKKHKERDLKQGKSIESVDSRDSSHSRERSTEKTEKTHKGSKKQKKHRRARDRSRSSSSSSQSSSSYKTPLPEEAEEREESTADSDKSSLGTKDFVGPSERGGGRARGTFQFLARGRSWGRGSYAGNDNNNSNDDLQKRIREEEWGPENRPKSKNYYLHDDGEVKAVTSG</sequence>
<proteinExistence type="inferred from homology"/>
<feature type="compositionally biased region" description="Basic residues" evidence="2">
    <location>
        <begin position="67"/>
        <end position="80"/>
    </location>
</feature>
<dbReference type="PANTHER" id="PTHR15268:SF16">
    <property type="entry name" value="THYROID HORMONE RECEPTOR-ASSOCIATED PROTEIN 3"/>
    <property type="match status" value="1"/>
</dbReference>
<dbReference type="GO" id="GO:0045944">
    <property type="term" value="P:positive regulation of transcription by RNA polymerase II"/>
    <property type="evidence" value="ECO:0007669"/>
    <property type="project" value="TreeGrafter"/>
</dbReference>
<keyword evidence="4" id="KW-1185">Reference proteome</keyword>
<feature type="compositionally biased region" description="Low complexity" evidence="2">
    <location>
        <begin position="84"/>
        <end position="94"/>
    </location>
</feature>
<keyword evidence="3" id="KW-0675">Receptor</keyword>
<comment type="caution">
    <text evidence="3">The sequence shown here is derived from an EMBL/GenBank/DDBJ whole genome shotgun (WGS) entry which is preliminary data.</text>
</comment>
<accession>A0AA41NEC3</accession>